<dbReference type="GO" id="GO:0016787">
    <property type="term" value="F:hydrolase activity"/>
    <property type="evidence" value="ECO:0007669"/>
    <property type="project" value="UniProtKB-KW"/>
</dbReference>
<dbReference type="RefSeq" id="WP_089376599.1">
    <property type="nucleotide sequence ID" value="NZ_FZNX01000001.1"/>
</dbReference>
<evidence type="ECO:0000313" key="4">
    <source>
        <dbReference type="EMBL" id="SNR31675.1"/>
    </source>
</evidence>
<dbReference type="Pfam" id="PF20434">
    <property type="entry name" value="BD-FAE"/>
    <property type="match status" value="1"/>
</dbReference>
<keyword evidence="2" id="KW-0812">Transmembrane</keyword>
<keyword evidence="2" id="KW-1133">Transmembrane helix</keyword>
<evidence type="ECO:0000259" key="3">
    <source>
        <dbReference type="Pfam" id="PF20434"/>
    </source>
</evidence>
<protein>
    <submittedName>
        <fullName evidence="4">Acetyl esterase/lipase</fullName>
    </submittedName>
</protein>
<keyword evidence="2" id="KW-0472">Membrane</keyword>
<organism evidence="4 5">
    <name type="scientific">Lutibacter flavus</name>
    <dbReference type="NCBI Taxonomy" id="691689"/>
    <lineage>
        <taxon>Bacteria</taxon>
        <taxon>Pseudomonadati</taxon>
        <taxon>Bacteroidota</taxon>
        <taxon>Flavobacteriia</taxon>
        <taxon>Flavobacteriales</taxon>
        <taxon>Flavobacteriaceae</taxon>
        <taxon>Lutibacter</taxon>
    </lineage>
</organism>
<dbReference type="InterPro" id="IPR049492">
    <property type="entry name" value="BD-FAE-like_dom"/>
</dbReference>
<dbReference type="SUPFAM" id="SSF53474">
    <property type="entry name" value="alpha/beta-Hydrolases"/>
    <property type="match status" value="1"/>
</dbReference>
<dbReference type="OrthoDB" id="9777975at2"/>
<dbReference type="InterPro" id="IPR050300">
    <property type="entry name" value="GDXG_lipolytic_enzyme"/>
</dbReference>
<sequence>MKYTLNLINKFTILLIIVICTYSCINSNYIDVPKITASKEIINVSYGATSLQKYDIYLPENRSVTTTKVIMLIHGGSWISGDKNDLNYLVTYLKNKNPNYAIVNINYQLATLEKSPFPMQINDIQLVIKHLKSKSTEYEITTRIGIIGISAGGHLGMLYAYGFDELNNVEMVCSIIGPTNFLDQNYYDNPDFTDIISGIQLITGVNYIDNPEYYSILSPYYVASESSPPTILFYGGMDPLVPISQGIDLHNKLDELGIINEFTLYENEGHGWEGPALTDTYNKLENFIVKHF</sequence>
<proteinExistence type="predicted"/>
<dbReference type="AlphaFoldDB" id="A0A238VBA9"/>
<evidence type="ECO:0000256" key="2">
    <source>
        <dbReference type="SAM" id="Phobius"/>
    </source>
</evidence>
<dbReference type="PANTHER" id="PTHR48081">
    <property type="entry name" value="AB HYDROLASE SUPERFAMILY PROTEIN C4A8.06C"/>
    <property type="match status" value="1"/>
</dbReference>
<dbReference type="Gene3D" id="3.40.50.1820">
    <property type="entry name" value="alpha/beta hydrolase"/>
    <property type="match status" value="1"/>
</dbReference>
<evidence type="ECO:0000313" key="5">
    <source>
        <dbReference type="Proteomes" id="UP000198412"/>
    </source>
</evidence>
<keyword evidence="5" id="KW-1185">Reference proteome</keyword>
<accession>A0A238VBA9</accession>
<dbReference type="PANTHER" id="PTHR48081:SF13">
    <property type="entry name" value="ALPHA_BETA HYDROLASE"/>
    <property type="match status" value="1"/>
</dbReference>
<keyword evidence="1" id="KW-0378">Hydrolase</keyword>
<feature type="domain" description="BD-FAE-like" evidence="3">
    <location>
        <begin position="55"/>
        <end position="253"/>
    </location>
</feature>
<dbReference type="Proteomes" id="UP000198412">
    <property type="component" value="Unassembled WGS sequence"/>
</dbReference>
<reference evidence="5" key="1">
    <citation type="submission" date="2017-06" db="EMBL/GenBank/DDBJ databases">
        <authorList>
            <person name="Varghese N."/>
            <person name="Submissions S."/>
        </authorList>
    </citation>
    <scope>NUCLEOTIDE SEQUENCE [LARGE SCALE GENOMIC DNA]</scope>
    <source>
        <strain evidence="5">DSM 27993</strain>
    </source>
</reference>
<feature type="transmembrane region" description="Helical" evidence="2">
    <location>
        <begin position="12"/>
        <end position="30"/>
    </location>
</feature>
<gene>
    <name evidence="4" type="ORF">SAMN04488111_0229</name>
</gene>
<dbReference type="EMBL" id="FZNX01000001">
    <property type="protein sequence ID" value="SNR31675.1"/>
    <property type="molecule type" value="Genomic_DNA"/>
</dbReference>
<name>A0A238VBA9_9FLAO</name>
<evidence type="ECO:0000256" key="1">
    <source>
        <dbReference type="ARBA" id="ARBA00022801"/>
    </source>
</evidence>
<dbReference type="InterPro" id="IPR029058">
    <property type="entry name" value="AB_hydrolase_fold"/>
</dbReference>